<comment type="caution">
    <text evidence="1">The sequence shown here is derived from an EMBL/GenBank/DDBJ whole genome shotgun (WGS) entry which is preliminary data.</text>
</comment>
<gene>
    <name evidence="1" type="ORF">RDB_LOCUS184037</name>
</gene>
<evidence type="ECO:0000313" key="2">
    <source>
        <dbReference type="Proteomes" id="UP000663827"/>
    </source>
</evidence>
<dbReference type="SUPFAM" id="SSF52047">
    <property type="entry name" value="RNI-like"/>
    <property type="match status" value="1"/>
</dbReference>
<evidence type="ECO:0008006" key="3">
    <source>
        <dbReference type="Google" id="ProtNLM"/>
    </source>
</evidence>
<reference evidence="1" key="1">
    <citation type="submission" date="2021-01" db="EMBL/GenBank/DDBJ databases">
        <authorList>
            <person name="Kaushik A."/>
        </authorList>
    </citation>
    <scope>NUCLEOTIDE SEQUENCE</scope>
    <source>
        <strain evidence="1">AG5</strain>
    </source>
</reference>
<proteinExistence type="predicted"/>
<organism evidence="1 2">
    <name type="scientific">Rhizoctonia solani</name>
    <dbReference type="NCBI Taxonomy" id="456999"/>
    <lineage>
        <taxon>Eukaryota</taxon>
        <taxon>Fungi</taxon>
        <taxon>Dikarya</taxon>
        <taxon>Basidiomycota</taxon>
        <taxon>Agaricomycotina</taxon>
        <taxon>Agaricomycetes</taxon>
        <taxon>Cantharellales</taxon>
        <taxon>Ceratobasidiaceae</taxon>
        <taxon>Rhizoctonia</taxon>
    </lineage>
</organism>
<accession>A0A8H3I2N2</accession>
<dbReference type="AlphaFoldDB" id="A0A8H3I2N2"/>
<dbReference type="EMBL" id="CAJNJQ010006508">
    <property type="protein sequence ID" value="CAE7229964.1"/>
    <property type="molecule type" value="Genomic_DNA"/>
</dbReference>
<dbReference type="Proteomes" id="UP000663827">
    <property type="component" value="Unassembled WGS sequence"/>
</dbReference>
<name>A0A8H3I2N2_9AGAM</name>
<protein>
    <recommendedName>
        <fullName evidence="3">F-box domain-containing protein</fullName>
    </recommendedName>
</protein>
<sequence>MKSHKPASSALLKWENAGKKLATALSAYLQSCASLETLSTTQSVDYSDMPNRIQISLETLHPKLFDELSQSQVILARMNNKMSSRFNSLPNEILAEIFLDVVYNPGPDEARFPEMVDSIRRILGRLHCLLAVCSTWRNVAMDLGDLWTVIPVTDSRSSFPALEALSLGLQRARPSGERHLHLAAVLRDNGYDPSTLFNGIILSRLTTVNIEARSKRATSSVCSLLRRLLGSRPAPISEMSIHQYRDPEEKPPLRSLTDDQYFDFHMSQGEDMVFRDLMESLTVLRLKNVNLRWETITFSSRLVDLRLQSMVLGEHFILDDLPGVLQSAPELRNLEFISLIALPPTWDHPFPTAVTLPKLQTLLLADLFLNIFYYLRGSIAHGAYQTKVGLTRRNWTSLDSGLDTDGWDEEEPLNVDIRSVLRSSRIDTLILNQDNRELQWTNKETLSLILGSAPTLRSLAIIGSNWDMESIRAIERPTSDESFPHLDELYILDSYIEDADHLADVAASHLLRVLAVDGPNSLISTNVNHEDIIQRLGHVVPDLRFVGGSEQLDELNYQSWRLW</sequence>
<evidence type="ECO:0000313" key="1">
    <source>
        <dbReference type="EMBL" id="CAE7229964.1"/>
    </source>
</evidence>